<dbReference type="InterPro" id="IPR050523">
    <property type="entry name" value="AKR_Detox_Biosynth"/>
</dbReference>
<dbReference type="Proteomes" id="UP000239990">
    <property type="component" value="Unassembled WGS sequence"/>
</dbReference>
<dbReference type="EMBL" id="PREU01000017">
    <property type="protein sequence ID" value="PPA73086.1"/>
    <property type="molecule type" value="Genomic_DNA"/>
</dbReference>
<reference evidence="4 5" key="1">
    <citation type="submission" date="2018-02" db="EMBL/GenBank/DDBJ databases">
        <title>Draft Genome of Achromobacter spanius stain 6.</title>
        <authorList>
            <person name="Gunasekera T.S."/>
            <person name="Radwan O."/>
            <person name="Ruiz O.N."/>
        </authorList>
    </citation>
    <scope>NUCLEOTIDE SEQUENCE [LARGE SCALE GENOMIC DNA]</scope>
    <source>
        <strain evidence="4 5">6</strain>
    </source>
</reference>
<dbReference type="AlphaFoldDB" id="A0A2S5GJH7"/>
<dbReference type="Pfam" id="PF00248">
    <property type="entry name" value="Aldo_ket_red"/>
    <property type="match status" value="1"/>
</dbReference>
<dbReference type="Gene3D" id="3.20.20.100">
    <property type="entry name" value="NADP-dependent oxidoreductase domain"/>
    <property type="match status" value="1"/>
</dbReference>
<dbReference type="RefSeq" id="WP_104145561.1">
    <property type="nucleotide sequence ID" value="NZ_PREU01000017.1"/>
</dbReference>
<name>A0A2S5GJH7_9BURK</name>
<proteinExistence type="predicted"/>
<dbReference type="OrthoDB" id="5488419at2"/>
<accession>A0A2S5GJH7</accession>
<protein>
    <submittedName>
        <fullName evidence="4">Aldo/keto reductase</fullName>
    </submittedName>
</protein>
<evidence type="ECO:0000313" key="4">
    <source>
        <dbReference type="EMBL" id="PPA73086.1"/>
    </source>
</evidence>
<sequence length="351" mass="37348">MSTKTSFPTRPLGRSGMHITRIGLGAWAIGGNGWAVGWGPQDDADSIAAIRLAVDRGINWIDTAAVYGLGRSEDVVRRALAQMAPGDRPYVFTKCGLTWSTDNPQAMPRRTGAPASIRREIEGSLRRLGVERIDLYQMHWPAGDGTPLETYWQELLNLKQEGKVGAIGLSNHNLAQLQDAQALGHVDCLQPPFSAIQRGAAADLIPWCAQHDVGVIVYSPMQSGLLTGAFTAERARALPPDDWRARNAEFAPPNLARNLALADAMKPIAEHHGTTVAAVAAAWTLAWPGVTGAIVGARSAAQVNGLLGAAELELDSDDLDAIAEAIELTGAGEGPVRPPQDSGRLPENLFA</sequence>
<dbReference type="SUPFAM" id="SSF51430">
    <property type="entry name" value="NAD(P)-linked oxidoreductase"/>
    <property type="match status" value="1"/>
</dbReference>
<evidence type="ECO:0000313" key="5">
    <source>
        <dbReference type="Proteomes" id="UP000239990"/>
    </source>
</evidence>
<evidence type="ECO:0000256" key="2">
    <source>
        <dbReference type="SAM" id="MobiDB-lite"/>
    </source>
</evidence>
<comment type="caution">
    <text evidence="4">The sequence shown here is derived from an EMBL/GenBank/DDBJ whole genome shotgun (WGS) entry which is preliminary data.</text>
</comment>
<dbReference type="InterPro" id="IPR036812">
    <property type="entry name" value="NAD(P)_OxRdtase_dom_sf"/>
</dbReference>
<evidence type="ECO:0000256" key="1">
    <source>
        <dbReference type="ARBA" id="ARBA00023002"/>
    </source>
</evidence>
<feature type="domain" description="NADP-dependent oxidoreductase" evidence="3">
    <location>
        <begin position="21"/>
        <end position="326"/>
    </location>
</feature>
<dbReference type="GO" id="GO:0016491">
    <property type="term" value="F:oxidoreductase activity"/>
    <property type="evidence" value="ECO:0007669"/>
    <property type="project" value="UniProtKB-KW"/>
</dbReference>
<dbReference type="CDD" id="cd19102">
    <property type="entry name" value="AKR_unchar"/>
    <property type="match status" value="1"/>
</dbReference>
<gene>
    <name evidence="4" type="ORF">C4E15_26890</name>
</gene>
<organism evidence="4 5">
    <name type="scientific">Achromobacter spanius</name>
    <dbReference type="NCBI Taxonomy" id="217203"/>
    <lineage>
        <taxon>Bacteria</taxon>
        <taxon>Pseudomonadati</taxon>
        <taxon>Pseudomonadota</taxon>
        <taxon>Betaproteobacteria</taxon>
        <taxon>Burkholderiales</taxon>
        <taxon>Alcaligenaceae</taxon>
        <taxon>Achromobacter</taxon>
    </lineage>
</organism>
<evidence type="ECO:0000259" key="3">
    <source>
        <dbReference type="Pfam" id="PF00248"/>
    </source>
</evidence>
<feature type="region of interest" description="Disordered" evidence="2">
    <location>
        <begin position="330"/>
        <end position="351"/>
    </location>
</feature>
<dbReference type="InterPro" id="IPR023210">
    <property type="entry name" value="NADP_OxRdtase_dom"/>
</dbReference>
<keyword evidence="1" id="KW-0560">Oxidoreductase</keyword>
<dbReference type="GO" id="GO:0005829">
    <property type="term" value="C:cytosol"/>
    <property type="evidence" value="ECO:0007669"/>
    <property type="project" value="TreeGrafter"/>
</dbReference>
<dbReference type="PANTHER" id="PTHR43364">
    <property type="entry name" value="NADH-SPECIFIC METHYLGLYOXAL REDUCTASE-RELATED"/>
    <property type="match status" value="1"/>
</dbReference>
<dbReference type="PANTHER" id="PTHR43364:SF4">
    <property type="entry name" value="NAD(P)-LINKED OXIDOREDUCTASE SUPERFAMILY PROTEIN"/>
    <property type="match status" value="1"/>
</dbReference>